<evidence type="ECO:0000256" key="2">
    <source>
        <dbReference type="SAM" id="Phobius"/>
    </source>
</evidence>
<feature type="transmembrane region" description="Helical" evidence="2">
    <location>
        <begin position="254"/>
        <end position="273"/>
    </location>
</feature>
<dbReference type="AlphaFoldDB" id="A0AAV9GKJ2"/>
<keyword evidence="4" id="KW-1185">Reference proteome</keyword>
<dbReference type="Proteomes" id="UP001321760">
    <property type="component" value="Unassembled WGS sequence"/>
</dbReference>
<feature type="transmembrane region" description="Helical" evidence="2">
    <location>
        <begin position="211"/>
        <end position="233"/>
    </location>
</feature>
<feature type="compositionally biased region" description="Acidic residues" evidence="1">
    <location>
        <begin position="20"/>
        <end position="37"/>
    </location>
</feature>
<sequence>MKWQLMSSDTSDSTDTPQLSDDDSETESKSEDDDEEVLPPLIGEKWSSQPLAERPACPSAKYQHTPTLLPPLILPASQPPPQLPRLATPVDDKMPPSPTPRAPSPTLNPNRYAYPPFPPPESPTNNRNDKPRTFHPFQTSDHPASNPRTTLRYAIFSPSRSPRYIWTAFRIVAPHSVRKWMLRLSAWFIVLFRLATAVLNVLGFAFSQGDIALAVTFGIIFGVVALWFVMGCLAIVMNEGVEGGYGGGRYHLDYAMGGLVLAHVGWLFWMFGYHLEPFAPSEYSWHYSWPATVMWWVLGVMVFGLAWVVLRGKRGNYREGGQV</sequence>
<keyword evidence="2" id="KW-1133">Transmembrane helix</keyword>
<feature type="region of interest" description="Disordered" evidence="1">
    <location>
        <begin position="1"/>
        <end position="144"/>
    </location>
</feature>
<keyword evidence="2" id="KW-0812">Transmembrane</keyword>
<keyword evidence="2" id="KW-0472">Membrane</keyword>
<comment type="caution">
    <text evidence="3">The sequence shown here is derived from an EMBL/GenBank/DDBJ whole genome shotgun (WGS) entry which is preliminary data.</text>
</comment>
<protein>
    <recommendedName>
        <fullName evidence="5">MARVEL domain-containing protein</fullName>
    </recommendedName>
</protein>
<feature type="compositionally biased region" description="Low complexity" evidence="1">
    <location>
        <begin position="104"/>
        <end position="114"/>
    </location>
</feature>
<evidence type="ECO:0000313" key="4">
    <source>
        <dbReference type="Proteomes" id="UP001321760"/>
    </source>
</evidence>
<feature type="transmembrane region" description="Helical" evidence="2">
    <location>
        <begin position="293"/>
        <end position="310"/>
    </location>
</feature>
<proteinExistence type="predicted"/>
<organism evidence="3 4">
    <name type="scientific">Podospora aff. communis PSN243</name>
    <dbReference type="NCBI Taxonomy" id="3040156"/>
    <lineage>
        <taxon>Eukaryota</taxon>
        <taxon>Fungi</taxon>
        <taxon>Dikarya</taxon>
        <taxon>Ascomycota</taxon>
        <taxon>Pezizomycotina</taxon>
        <taxon>Sordariomycetes</taxon>
        <taxon>Sordariomycetidae</taxon>
        <taxon>Sordariales</taxon>
        <taxon>Podosporaceae</taxon>
        <taxon>Podospora</taxon>
    </lineage>
</organism>
<dbReference type="EMBL" id="MU865939">
    <property type="protein sequence ID" value="KAK4449048.1"/>
    <property type="molecule type" value="Genomic_DNA"/>
</dbReference>
<feature type="transmembrane region" description="Helical" evidence="2">
    <location>
        <begin position="184"/>
        <end position="205"/>
    </location>
</feature>
<evidence type="ECO:0008006" key="5">
    <source>
        <dbReference type="Google" id="ProtNLM"/>
    </source>
</evidence>
<accession>A0AAV9GKJ2</accession>
<evidence type="ECO:0000313" key="3">
    <source>
        <dbReference type="EMBL" id="KAK4449048.1"/>
    </source>
</evidence>
<evidence type="ECO:0000256" key="1">
    <source>
        <dbReference type="SAM" id="MobiDB-lite"/>
    </source>
</evidence>
<feature type="compositionally biased region" description="Pro residues" evidence="1">
    <location>
        <begin position="68"/>
        <end position="83"/>
    </location>
</feature>
<reference evidence="3" key="2">
    <citation type="submission" date="2023-05" db="EMBL/GenBank/DDBJ databases">
        <authorList>
            <consortium name="Lawrence Berkeley National Laboratory"/>
            <person name="Steindorff A."/>
            <person name="Hensen N."/>
            <person name="Bonometti L."/>
            <person name="Westerberg I."/>
            <person name="Brannstrom I.O."/>
            <person name="Guillou S."/>
            <person name="Cros-Aarteil S."/>
            <person name="Calhoun S."/>
            <person name="Haridas S."/>
            <person name="Kuo A."/>
            <person name="Mondo S."/>
            <person name="Pangilinan J."/>
            <person name="Riley R."/>
            <person name="Labutti K."/>
            <person name="Andreopoulos B."/>
            <person name="Lipzen A."/>
            <person name="Chen C."/>
            <person name="Yanf M."/>
            <person name="Daum C."/>
            <person name="Ng V."/>
            <person name="Clum A."/>
            <person name="Ohm R."/>
            <person name="Martin F."/>
            <person name="Silar P."/>
            <person name="Natvig D."/>
            <person name="Lalanne C."/>
            <person name="Gautier V."/>
            <person name="Ament-Velasquez S.L."/>
            <person name="Kruys A."/>
            <person name="Hutchinson M.I."/>
            <person name="Powell A.J."/>
            <person name="Barry K."/>
            <person name="Miller A.N."/>
            <person name="Grigoriev I.V."/>
            <person name="Debuchy R."/>
            <person name="Gladieux P."/>
            <person name="Thoren M.H."/>
            <person name="Johannesson H."/>
        </authorList>
    </citation>
    <scope>NUCLEOTIDE SEQUENCE</scope>
    <source>
        <strain evidence="3">PSN243</strain>
    </source>
</reference>
<feature type="compositionally biased region" description="Low complexity" evidence="1">
    <location>
        <begin position="7"/>
        <end position="19"/>
    </location>
</feature>
<reference evidence="3" key="1">
    <citation type="journal article" date="2023" name="Mol. Phylogenet. Evol.">
        <title>Genome-scale phylogeny and comparative genomics of the fungal order Sordariales.</title>
        <authorList>
            <person name="Hensen N."/>
            <person name="Bonometti L."/>
            <person name="Westerberg I."/>
            <person name="Brannstrom I.O."/>
            <person name="Guillou S."/>
            <person name="Cros-Aarteil S."/>
            <person name="Calhoun S."/>
            <person name="Haridas S."/>
            <person name="Kuo A."/>
            <person name="Mondo S."/>
            <person name="Pangilinan J."/>
            <person name="Riley R."/>
            <person name="LaButti K."/>
            <person name="Andreopoulos B."/>
            <person name="Lipzen A."/>
            <person name="Chen C."/>
            <person name="Yan M."/>
            <person name="Daum C."/>
            <person name="Ng V."/>
            <person name="Clum A."/>
            <person name="Steindorff A."/>
            <person name="Ohm R.A."/>
            <person name="Martin F."/>
            <person name="Silar P."/>
            <person name="Natvig D.O."/>
            <person name="Lalanne C."/>
            <person name="Gautier V."/>
            <person name="Ament-Velasquez S.L."/>
            <person name="Kruys A."/>
            <person name="Hutchinson M.I."/>
            <person name="Powell A.J."/>
            <person name="Barry K."/>
            <person name="Miller A.N."/>
            <person name="Grigoriev I.V."/>
            <person name="Debuchy R."/>
            <person name="Gladieux P."/>
            <person name="Hiltunen Thoren M."/>
            <person name="Johannesson H."/>
        </authorList>
    </citation>
    <scope>NUCLEOTIDE SEQUENCE</scope>
    <source>
        <strain evidence="3">PSN243</strain>
    </source>
</reference>
<name>A0AAV9GKJ2_9PEZI</name>
<gene>
    <name evidence="3" type="ORF">QBC34DRAFT_463633</name>
</gene>